<dbReference type="RefSeq" id="XP_004227839.1">
    <property type="nucleotide sequence ID" value="XM_004227791.1"/>
</dbReference>
<evidence type="ECO:0000313" key="1">
    <source>
        <dbReference type="EMBL" id="GAB69621.1"/>
    </source>
</evidence>
<evidence type="ECO:0000313" key="2">
    <source>
        <dbReference type="Proteomes" id="UP000006319"/>
    </source>
</evidence>
<dbReference type="EMBL" id="DF157447">
    <property type="protein sequence ID" value="GAB69621.1"/>
    <property type="molecule type" value="Genomic_DNA"/>
</dbReference>
<dbReference type="VEuPathDB" id="PlasmoDB:PCYB_003700"/>
<sequence>MYFKHSVYDINAKILKEMNILYDLYDDYYKFLDSQKTKCTKYNYECLSAYVTEINKCHNIKNKRFYKALKNILSMYNKKDQEKCENEGSTTLLPICNILSKYITNINEQNCISSCKTFKNMELKTLPKEVYDYENVLNELTAHQIYKKLDDQEIDESTCSNHCEDFIFMYDKDEEFNFLCAKMATNLKHLSTVLNGVSSHADRCTYFIFWVYEKIMNILNKNSSSHSNYYAINLLNQVLYTVNKGLPLSQKCSYNFDSTLSDWKKEKYLHDYFKNFEK</sequence>
<dbReference type="AlphaFoldDB" id="K6UF77"/>
<name>K6UF77_PLACD</name>
<dbReference type="PhylomeDB" id="K6UF77"/>
<reference evidence="1 2" key="1">
    <citation type="journal article" date="2012" name="Nat. Genet.">
        <title>Plasmodium cynomolgi genome sequences provide insight into Plasmodium vivax and the monkey malaria clade.</title>
        <authorList>
            <person name="Tachibana S."/>
            <person name="Sullivan S.A."/>
            <person name="Kawai S."/>
            <person name="Nakamura S."/>
            <person name="Kim H.R."/>
            <person name="Goto N."/>
            <person name="Arisue N."/>
            <person name="Palacpac N.M.Q."/>
            <person name="Honma H."/>
            <person name="Yagi M."/>
            <person name="Tougan T."/>
            <person name="Katakai Y."/>
            <person name="Kaneko O."/>
            <person name="Mita T."/>
            <person name="Kita K."/>
            <person name="Yasutomi Y."/>
            <person name="Sutton P.L."/>
            <person name="Shakhbatyan R."/>
            <person name="Horii T."/>
            <person name="Yasunaga T."/>
            <person name="Barnwell J.W."/>
            <person name="Escalante A.A."/>
            <person name="Carlton J.M."/>
            <person name="Tanabe K."/>
        </authorList>
    </citation>
    <scope>NUCLEOTIDE SEQUENCE [LARGE SCALE GENOMIC DNA]</scope>
    <source>
        <strain evidence="1 2">B</strain>
    </source>
</reference>
<dbReference type="KEGG" id="pcy:PCYB_003700"/>
<dbReference type="Proteomes" id="UP000006319">
    <property type="component" value="Unassembled WGS sequence"/>
</dbReference>
<organism evidence="1 2">
    <name type="scientific">Plasmodium cynomolgi (strain B)</name>
    <dbReference type="NCBI Taxonomy" id="1120755"/>
    <lineage>
        <taxon>Eukaryota</taxon>
        <taxon>Sar</taxon>
        <taxon>Alveolata</taxon>
        <taxon>Apicomplexa</taxon>
        <taxon>Aconoidasida</taxon>
        <taxon>Haemosporida</taxon>
        <taxon>Plasmodiidae</taxon>
        <taxon>Plasmodium</taxon>
        <taxon>Plasmodium (Plasmodium)</taxon>
    </lineage>
</organism>
<keyword evidence="2" id="KW-1185">Reference proteome</keyword>
<proteinExistence type="predicted"/>
<dbReference type="GeneID" id="14696163"/>
<dbReference type="OrthoDB" id="381445at2759"/>
<dbReference type="Pfam" id="PF05795">
    <property type="entry name" value="Plasmodium_Vir"/>
    <property type="match status" value="1"/>
</dbReference>
<dbReference type="InterPro" id="IPR008780">
    <property type="entry name" value="Plasmodium_Vir"/>
</dbReference>
<accession>K6UF77</accession>
<protein>
    <submittedName>
        <fullName evidence="1">CYIR protein</fullName>
    </submittedName>
</protein>
<gene>
    <name evidence="1" type="ORF">PCYB_003700</name>
</gene>